<gene>
    <name evidence="1" type="ORF">ONZ43_g6230</name>
</gene>
<evidence type="ECO:0000313" key="2">
    <source>
        <dbReference type="Proteomes" id="UP001153334"/>
    </source>
</evidence>
<keyword evidence="2" id="KW-1185">Reference proteome</keyword>
<name>A0ACC2I194_9PEZI</name>
<organism evidence="1 2">
    <name type="scientific">Nemania bipapillata</name>
    <dbReference type="NCBI Taxonomy" id="110536"/>
    <lineage>
        <taxon>Eukaryota</taxon>
        <taxon>Fungi</taxon>
        <taxon>Dikarya</taxon>
        <taxon>Ascomycota</taxon>
        <taxon>Pezizomycotina</taxon>
        <taxon>Sordariomycetes</taxon>
        <taxon>Xylariomycetidae</taxon>
        <taxon>Xylariales</taxon>
        <taxon>Xylariaceae</taxon>
        <taxon>Nemania</taxon>
    </lineage>
</organism>
<comment type="caution">
    <text evidence="1">The sequence shown here is derived from an EMBL/GenBank/DDBJ whole genome shotgun (WGS) entry which is preliminary data.</text>
</comment>
<accession>A0ACC2I194</accession>
<evidence type="ECO:0000313" key="1">
    <source>
        <dbReference type="EMBL" id="KAJ8109112.1"/>
    </source>
</evidence>
<dbReference type="EMBL" id="JAPESX010002149">
    <property type="protein sequence ID" value="KAJ8109112.1"/>
    <property type="molecule type" value="Genomic_DNA"/>
</dbReference>
<reference evidence="1" key="1">
    <citation type="submission" date="2022-11" db="EMBL/GenBank/DDBJ databases">
        <title>Genome Sequence of Nemania bipapillata.</title>
        <authorList>
            <person name="Buettner E."/>
        </authorList>
    </citation>
    <scope>NUCLEOTIDE SEQUENCE</scope>
    <source>
        <strain evidence="1">CP14</strain>
    </source>
</reference>
<proteinExistence type="predicted"/>
<protein>
    <submittedName>
        <fullName evidence="1">Uncharacterized protein</fullName>
    </submittedName>
</protein>
<dbReference type="Proteomes" id="UP001153334">
    <property type="component" value="Unassembled WGS sequence"/>
</dbReference>
<sequence length="72" mass="7717">MSVNTVKSISHAIGVVIGKYGAVTVAYVKQTDAWRRTYVSDEALADFTTVVEKEAKSGALDRDVTTVALLQA</sequence>